<evidence type="ECO:0000313" key="2">
    <source>
        <dbReference type="EMBL" id="KAB7498396.1"/>
    </source>
</evidence>
<feature type="region of interest" description="Disordered" evidence="1">
    <location>
        <begin position="465"/>
        <end position="513"/>
    </location>
</feature>
<feature type="compositionally biased region" description="Basic residues" evidence="1">
    <location>
        <begin position="261"/>
        <end position="277"/>
    </location>
</feature>
<proteinExistence type="predicted"/>
<feature type="compositionally biased region" description="Basic residues" evidence="1">
    <location>
        <begin position="290"/>
        <end position="301"/>
    </location>
</feature>
<feature type="compositionally biased region" description="Basic and acidic residues" evidence="1">
    <location>
        <begin position="203"/>
        <end position="213"/>
    </location>
</feature>
<feature type="compositionally biased region" description="Polar residues" evidence="1">
    <location>
        <begin position="437"/>
        <end position="446"/>
    </location>
</feature>
<sequence length="564" mass="64434">MNRSKRSKRNVSSKSVADEWKTGEEVFKTFSSPTKRKISRRDTKMSLKKASEEVSPKPDRRKSILLKRIKSDFTDTSDIDLLSKRRTRQQSLANIQKPENKMVKTQIPRAKSEKTITKKKTSTAVLVSPRVKIKRLKIAVEERESEHSEVNKKSLSKTIETVSISKTSFYSRSPLKTRQTRRQSMVKMSEYNSLSNLKSTKISRTEGKQKTKSECSVSPSKEKSYPLKRKMKEEFEVTRKSPDKSQDKSPERKLSQNNKITGKKIKKTKTPLRKPVKRLSNLTPSPSPLKTKRLTRSSTKKRVKILAESPSENNDYRKTPKAGNHILNRAVKSPLKTVKPSGVILKPYTPKPEEPLMILKQTLKRNVDTEIRNSLQTNVSDFIQPSIVSVRKPLKSAALSPSDSYSKDRMSPKRSLTTETSVKNGIHHHHQQDESYSRSFQMPSTPVSSRKSVSFRRFRGSVRLTEEESLKNDDESSSPTSWRNPFNSTPKVYRTSNENDVSDEHETSVDFGEDSCAHEESKCSESSSFTTHDGSYKHNIEKTVEVSSENNIEHQSKRSYCSLM</sequence>
<feature type="region of interest" description="Disordered" evidence="1">
    <location>
        <begin position="97"/>
        <end position="123"/>
    </location>
</feature>
<dbReference type="AlphaFoldDB" id="A0A5N5SVY7"/>
<feature type="compositionally biased region" description="Polar residues" evidence="1">
    <location>
        <begin position="190"/>
        <end position="202"/>
    </location>
</feature>
<feature type="region of interest" description="Disordered" evidence="1">
    <location>
        <begin position="394"/>
        <end position="453"/>
    </location>
</feature>
<comment type="caution">
    <text evidence="2">The sequence shown here is derived from an EMBL/GenBank/DDBJ whole genome shotgun (WGS) entry which is preliminary data.</text>
</comment>
<dbReference type="EMBL" id="SEYY01019316">
    <property type="protein sequence ID" value="KAB7498396.1"/>
    <property type="molecule type" value="Genomic_DNA"/>
</dbReference>
<name>A0A5N5SVY7_9CRUS</name>
<evidence type="ECO:0000256" key="1">
    <source>
        <dbReference type="SAM" id="MobiDB-lite"/>
    </source>
</evidence>
<reference evidence="2 3" key="1">
    <citation type="journal article" date="2019" name="PLoS Biol.">
        <title>Sex chromosomes control vertical transmission of feminizing Wolbachia symbionts in an isopod.</title>
        <authorList>
            <person name="Becking T."/>
            <person name="Chebbi M.A."/>
            <person name="Giraud I."/>
            <person name="Moumen B."/>
            <person name="Laverre T."/>
            <person name="Caubet Y."/>
            <person name="Peccoud J."/>
            <person name="Gilbert C."/>
            <person name="Cordaux R."/>
        </authorList>
    </citation>
    <scope>NUCLEOTIDE SEQUENCE [LARGE SCALE GENOMIC DNA]</scope>
    <source>
        <strain evidence="2">ANa2</strain>
        <tissue evidence="2">Whole body excluding digestive tract and cuticle</tissue>
    </source>
</reference>
<feature type="compositionally biased region" description="Polar residues" evidence="1">
    <location>
        <begin position="414"/>
        <end position="423"/>
    </location>
</feature>
<gene>
    <name evidence="2" type="ORF">Anas_03531</name>
</gene>
<dbReference type="OrthoDB" id="10382798at2759"/>
<feature type="compositionally biased region" description="Basic and acidic residues" evidence="1">
    <location>
        <begin position="465"/>
        <end position="474"/>
    </location>
</feature>
<accession>A0A5N5SVY7</accession>
<protein>
    <submittedName>
        <fullName evidence="2">Uncharacterized protein</fullName>
    </submittedName>
</protein>
<dbReference type="Proteomes" id="UP000326759">
    <property type="component" value="Unassembled WGS sequence"/>
</dbReference>
<feature type="compositionally biased region" description="Basic and acidic residues" evidence="1">
    <location>
        <begin position="40"/>
        <end position="62"/>
    </location>
</feature>
<keyword evidence="3" id="KW-1185">Reference proteome</keyword>
<feature type="compositionally biased region" description="Basic and acidic residues" evidence="1">
    <location>
        <begin position="220"/>
        <end position="254"/>
    </location>
</feature>
<organism evidence="2 3">
    <name type="scientific">Armadillidium nasatum</name>
    <dbReference type="NCBI Taxonomy" id="96803"/>
    <lineage>
        <taxon>Eukaryota</taxon>
        <taxon>Metazoa</taxon>
        <taxon>Ecdysozoa</taxon>
        <taxon>Arthropoda</taxon>
        <taxon>Crustacea</taxon>
        <taxon>Multicrustacea</taxon>
        <taxon>Malacostraca</taxon>
        <taxon>Eumalacostraca</taxon>
        <taxon>Peracarida</taxon>
        <taxon>Isopoda</taxon>
        <taxon>Oniscidea</taxon>
        <taxon>Crinocheta</taxon>
        <taxon>Armadillidiidae</taxon>
        <taxon>Armadillidium</taxon>
    </lineage>
</organism>
<feature type="region of interest" description="Disordered" evidence="1">
    <location>
        <begin position="31"/>
        <end position="66"/>
    </location>
</feature>
<feature type="compositionally biased region" description="Polar residues" evidence="1">
    <location>
        <begin position="477"/>
        <end position="499"/>
    </location>
</feature>
<evidence type="ECO:0000313" key="3">
    <source>
        <dbReference type="Proteomes" id="UP000326759"/>
    </source>
</evidence>
<feature type="region of interest" description="Disordered" evidence="1">
    <location>
        <begin position="172"/>
        <end position="301"/>
    </location>
</feature>